<dbReference type="Proteomes" id="UP001142291">
    <property type="component" value="Unassembled WGS sequence"/>
</dbReference>
<organism evidence="2 3">
    <name type="scientific">Microbacterium dextranolyticum</name>
    <dbReference type="NCBI Taxonomy" id="36806"/>
    <lineage>
        <taxon>Bacteria</taxon>
        <taxon>Bacillati</taxon>
        <taxon>Actinomycetota</taxon>
        <taxon>Actinomycetes</taxon>
        <taxon>Micrococcales</taxon>
        <taxon>Microbacteriaceae</taxon>
        <taxon>Microbacterium</taxon>
    </lineage>
</organism>
<evidence type="ECO:0008006" key="4">
    <source>
        <dbReference type="Google" id="ProtNLM"/>
    </source>
</evidence>
<feature type="transmembrane region" description="Helical" evidence="1">
    <location>
        <begin position="234"/>
        <end position="256"/>
    </location>
</feature>
<keyword evidence="3" id="KW-1185">Reference proteome</keyword>
<dbReference type="RefSeq" id="WP_204963877.1">
    <property type="nucleotide sequence ID" value="NZ_BAAAUR010000001.1"/>
</dbReference>
<gene>
    <name evidence="2" type="ORF">GCM10017591_17110</name>
</gene>
<sequence length="518" mass="53172">MVAHVLRLRLDLLVGALRGAPRRTVRSLIGVACVVVAVVGVFLATARLQGSSDGTVDAVAVIAGSALTGGLFAAALVGGLDDQLDPRRFSVLGMSPASVAGSVLLAGVISVPVWGLIAVTVAVGALWRSHGASAPITVLAGALSVLTCVLAIRVGLALASLVLRVRRSRELSGLFIVALLIVVVPVAVFFVSLDWDGQVPSALADAVRLLSMTPLGASWAIPGASLTGSFAGPVVVAVLTVLGLGALWMWLVRVLLTTTERPSSGRERAGLGWFALTPGTPAGGVAARSLIYWLRDPRYLVNLIIVPIAAIVVVAPLLVVGVPVSYIALIPAPLMALFFGWIAHNDLAYDSTALWMHVASGVRGTSDRIGRLIPVIVIAIAVLAVAIPISTSFHGRWAVLPALIGVCASLFLCGLGLSSLSSALAPYAVSRPGDSPFQQPQRTSGGLAQGAVIVGALVLSVPALWWAWRSLGGDEASAWIALWGGSAIGLVVLVGGVFAGGAVFDRSGGRLMEFVEST</sequence>
<keyword evidence="1" id="KW-0812">Transmembrane</keyword>
<evidence type="ECO:0000313" key="2">
    <source>
        <dbReference type="EMBL" id="GLJ95648.1"/>
    </source>
</evidence>
<feature type="transmembrane region" description="Helical" evidence="1">
    <location>
        <begin position="446"/>
        <end position="468"/>
    </location>
</feature>
<feature type="transmembrane region" description="Helical" evidence="1">
    <location>
        <begin position="58"/>
        <end position="78"/>
    </location>
</feature>
<feature type="transmembrane region" description="Helical" evidence="1">
    <location>
        <begin position="28"/>
        <end position="46"/>
    </location>
</feature>
<feature type="transmembrane region" description="Helical" evidence="1">
    <location>
        <begin position="174"/>
        <end position="193"/>
    </location>
</feature>
<feature type="transmembrane region" description="Helical" evidence="1">
    <location>
        <begin position="480"/>
        <end position="504"/>
    </location>
</feature>
<feature type="transmembrane region" description="Helical" evidence="1">
    <location>
        <begin position="99"/>
        <end position="127"/>
    </location>
</feature>
<accession>A0A9W6HM94</accession>
<keyword evidence="1" id="KW-0472">Membrane</keyword>
<keyword evidence="1" id="KW-1133">Transmembrane helix</keyword>
<name>A0A9W6HM94_9MICO</name>
<reference evidence="2" key="1">
    <citation type="journal article" date="2014" name="Int. J. Syst. Evol. Microbiol.">
        <title>Complete genome sequence of Corynebacterium casei LMG S-19264T (=DSM 44701T), isolated from a smear-ripened cheese.</title>
        <authorList>
            <consortium name="US DOE Joint Genome Institute (JGI-PGF)"/>
            <person name="Walter F."/>
            <person name="Albersmeier A."/>
            <person name="Kalinowski J."/>
            <person name="Ruckert C."/>
        </authorList>
    </citation>
    <scope>NUCLEOTIDE SEQUENCE</scope>
    <source>
        <strain evidence="2">VKM Ac-1940</strain>
    </source>
</reference>
<protein>
    <recommendedName>
        <fullName evidence="4">ABC-2 type transport system permease protein</fullName>
    </recommendedName>
</protein>
<dbReference type="AlphaFoldDB" id="A0A9W6HM94"/>
<evidence type="ECO:0000313" key="3">
    <source>
        <dbReference type="Proteomes" id="UP001142291"/>
    </source>
</evidence>
<feature type="transmembrane region" description="Helical" evidence="1">
    <location>
        <begin position="326"/>
        <end position="348"/>
    </location>
</feature>
<comment type="caution">
    <text evidence="2">The sequence shown here is derived from an EMBL/GenBank/DDBJ whole genome shotgun (WGS) entry which is preliminary data.</text>
</comment>
<feature type="transmembrane region" description="Helical" evidence="1">
    <location>
        <begin position="299"/>
        <end position="320"/>
    </location>
</feature>
<feature type="transmembrane region" description="Helical" evidence="1">
    <location>
        <begin position="402"/>
        <end position="425"/>
    </location>
</feature>
<proteinExistence type="predicted"/>
<dbReference type="EMBL" id="BSER01000009">
    <property type="protein sequence ID" value="GLJ95648.1"/>
    <property type="molecule type" value="Genomic_DNA"/>
</dbReference>
<feature type="transmembrane region" description="Helical" evidence="1">
    <location>
        <begin position="369"/>
        <end position="390"/>
    </location>
</feature>
<feature type="transmembrane region" description="Helical" evidence="1">
    <location>
        <begin position="139"/>
        <end position="162"/>
    </location>
</feature>
<evidence type="ECO:0000256" key="1">
    <source>
        <dbReference type="SAM" id="Phobius"/>
    </source>
</evidence>
<reference evidence="2" key="2">
    <citation type="submission" date="2023-01" db="EMBL/GenBank/DDBJ databases">
        <authorList>
            <person name="Sun Q."/>
            <person name="Evtushenko L."/>
        </authorList>
    </citation>
    <scope>NUCLEOTIDE SEQUENCE</scope>
    <source>
        <strain evidence="2">VKM Ac-1940</strain>
    </source>
</reference>